<feature type="domain" description="DUF7946" evidence="1">
    <location>
        <begin position="5"/>
        <end position="121"/>
    </location>
</feature>
<dbReference type="Proteomes" id="UP000046373">
    <property type="component" value="Unassembled WGS sequence"/>
</dbReference>
<name>A0A090FMW9_MESPL</name>
<reference evidence="2 3" key="1">
    <citation type="submission" date="2014-08" db="EMBL/GenBank/DDBJ databases">
        <authorList>
            <person name="Moulin Lionel"/>
        </authorList>
    </citation>
    <scope>NUCLEOTIDE SEQUENCE [LARGE SCALE GENOMIC DNA]</scope>
</reference>
<accession>A0A090FMW9</accession>
<proteinExistence type="predicted"/>
<evidence type="ECO:0000313" key="3">
    <source>
        <dbReference type="Proteomes" id="UP000046373"/>
    </source>
</evidence>
<dbReference type="InterPro" id="IPR057706">
    <property type="entry name" value="DUF7946"/>
</dbReference>
<evidence type="ECO:0000259" key="1">
    <source>
        <dbReference type="Pfam" id="PF25678"/>
    </source>
</evidence>
<evidence type="ECO:0000313" key="2">
    <source>
        <dbReference type="EMBL" id="CDX43061.1"/>
    </source>
</evidence>
<gene>
    <name evidence="2" type="ORF">MPLDJ20_60097</name>
</gene>
<sequence length="355" mass="39890">MSELIRVKFDGGLAGTGQLHFYEYSRSQYAMARFIATIEHFRRTGKVAERITVSSNVDIIVRSPQRGSFVEDLLIPAIQQGMATVLSTPLSSLISYVWHLLAPRSETTDQAVEQFAKIRIAEVQASVAIEEQRTQQLAIWQKIVDGERAKASDALELARWALNTTNVAVGRLGHSQQELAEMRDELEAEVQREKEFSDHMDALEGVEESTMNRLTSRLRPMVPEMALPLRRSADRMSMSHGEPDTTYANITPSVVAAIQDRDAEEIVVELIGHVKSYDRDSGVGKVTSEELLRVLNFVVPLRDRARLRDRILEAMKRERVLLLCRRIVDRSGLPTSLILIDLDLDPNGTVALTSK</sequence>
<dbReference type="Pfam" id="PF25678">
    <property type="entry name" value="DUF7946"/>
    <property type="match status" value="1"/>
</dbReference>
<dbReference type="AlphaFoldDB" id="A0A090FMW9"/>
<organism evidence="2 3">
    <name type="scientific">Mesorhizobium plurifarium</name>
    <dbReference type="NCBI Taxonomy" id="69974"/>
    <lineage>
        <taxon>Bacteria</taxon>
        <taxon>Pseudomonadati</taxon>
        <taxon>Pseudomonadota</taxon>
        <taxon>Alphaproteobacteria</taxon>
        <taxon>Hyphomicrobiales</taxon>
        <taxon>Phyllobacteriaceae</taxon>
        <taxon>Mesorhizobium</taxon>
    </lineage>
</organism>
<dbReference type="EMBL" id="CCNB01000043">
    <property type="protein sequence ID" value="CDX43061.1"/>
    <property type="molecule type" value="Genomic_DNA"/>
</dbReference>
<protein>
    <recommendedName>
        <fullName evidence="1">DUF7946 domain-containing protein</fullName>
    </recommendedName>
</protein>